<gene>
    <name evidence="1" type="ORF">Edafosvirus3_46</name>
</gene>
<sequence>MVNSAGQKRAQPENDPHHIVMNYVVNKNKQKYVSKHRIDYVNKDFKQQYNLNNVNYISGTLTFSRTHLEKLRSCQNNNIVIPLATQTHVLDHNKKINIMLDDKILDEKKNRPITEPFEIKKYKLDNDEKKKDIKQDIGSEYWWIRRVKIREEIRKSGMSHL</sequence>
<organism evidence="1">
    <name type="scientific">Edafosvirus sp</name>
    <dbReference type="NCBI Taxonomy" id="2487765"/>
    <lineage>
        <taxon>Viruses</taxon>
        <taxon>Varidnaviria</taxon>
        <taxon>Bamfordvirae</taxon>
        <taxon>Nucleocytoviricota</taxon>
        <taxon>Megaviricetes</taxon>
        <taxon>Imitervirales</taxon>
        <taxon>Mimiviridae</taxon>
        <taxon>Klosneuvirinae</taxon>
    </lineage>
</organism>
<proteinExistence type="predicted"/>
<protein>
    <submittedName>
        <fullName evidence="1">Uncharacterized protein</fullName>
    </submittedName>
</protein>
<name>A0A3G4ZSV5_9VIRU</name>
<accession>A0A3G4ZSV5</accession>
<reference evidence="1" key="1">
    <citation type="submission" date="2018-10" db="EMBL/GenBank/DDBJ databases">
        <title>Hidden diversity of soil giant viruses.</title>
        <authorList>
            <person name="Schulz F."/>
            <person name="Alteio L."/>
            <person name="Goudeau D."/>
            <person name="Ryan E.M."/>
            <person name="Malmstrom R.R."/>
            <person name="Blanchard J."/>
            <person name="Woyke T."/>
        </authorList>
    </citation>
    <scope>NUCLEOTIDE SEQUENCE</scope>
    <source>
        <strain evidence="1">EDV1</strain>
    </source>
</reference>
<dbReference type="EMBL" id="MK072068">
    <property type="protein sequence ID" value="AYV77968.1"/>
    <property type="molecule type" value="Genomic_DNA"/>
</dbReference>
<evidence type="ECO:0000313" key="1">
    <source>
        <dbReference type="EMBL" id="AYV77968.1"/>
    </source>
</evidence>